<reference evidence="1 2" key="1">
    <citation type="submission" date="2020-08" db="EMBL/GenBank/DDBJ databases">
        <title>Genome sequencing of Purple Non-Sulfur Bacteria from various extreme environments.</title>
        <authorList>
            <person name="Mayer M."/>
        </authorList>
    </citation>
    <scope>NUCLEOTIDE SEQUENCE [LARGE SCALE GENOMIC DNA]</scope>
    <source>
        <strain evidence="1 2">JA135</strain>
    </source>
</reference>
<dbReference type="GO" id="GO:0004497">
    <property type="term" value="F:monooxygenase activity"/>
    <property type="evidence" value="ECO:0007669"/>
    <property type="project" value="UniProtKB-KW"/>
</dbReference>
<evidence type="ECO:0000313" key="1">
    <source>
        <dbReference type="EMBL" id="MBB4285699.1"/>
    </source>
</evidence>
<dbReference type="Proteomes" id="UP000555728">
    <property type="component" value="Unassembled WGS sequence"/>
</dbReference>
<name>A0A7W6RZX3_9PROT</name>
<evidence type="ECO:0000313" key="2">
    <source>
        <dbReference type="Proteomes" id="UP000555728"/>
    </source>
</evidence>
<dbReference type="InterPro" id="IPR011008">
    <property type="entry name" value="Dimeric_a/b-barrel"/>
</dbReference>
<dbReference type="RefSeq" id="WP_184433360.1">
    <property type="nucleotide sequence ID" value="NZ_JACIGI010000009.1"/>
</dbReference>
<keyword evidence="1" id="KW-0503">Monooxygenase</keyword>
<gene>
    <name evidence="1" type="ORF">GGD88_001419</name>
</gene>
<sequence length="204" mass="22048">MLHTFMFYDRAPDDLPGWPILRRISGRGGRLALPLSPADADAFDRRGYGGGRFGYVTLDAGIDGSAPLPGPKGVRPTLVLRTRRAMRTQGRTWTAPQAPAAGVVMLILSELAAPDADAFLAQFTTASAFMAEQPGFCLTRLYRAESAEEEAGATFVNVAAWTGLRPFVRAFSSEAFKRILVGGFEARSRIMVARVPAVEDREAA</sequence>
<keyword evidence="1" id="KW-0560">Oxidoreductase</keyword>
<dbReference type="AlphaFoldDB" id="A0A7W6RZX3"/>
<dbReference type="Gene3D" id="3.30.70.100">
    <property type="match status" value="1"/>
</dbReference>
<accession>A0A7W6RZX3</accession>
<dbReference type="EMBL" id="JACIGI010000009">
    <property type="protein sequence ID" value="MBB4285699.1"/>
    <property type="molecule type" value="Genomic_DNA"/>
</dbReference>
<protein>
    <submittedName>
        <fullName evidence="1">Heme-degrading monooxygenase HmoA</fullName>
    </submittedName>
</protein>
<dbReference type="SUPFAM" id="SSF54909">
    <property type="entry name" value="Dimeric alpha+beta barrel"/>
    <property type="match status" value="1"/>
</dbReference>
<proteinExistence type="predicted"/>
<comment type="caution">
    <text evidence="1">The sequence shown here is derived from an EMBL/GenBank/DDBJ whole genome shotgun (WGS) entry which is preliminary data.</text>
</comment>
<organism evidence="1 2">
    <name type="scientific">Roseospira goensis</name>
    <dbReference type="NCBI Taxonomy" id="391922"/>
    <lineage>
        <taxon>Bacteria</taxon>
        <taxon>Pseudomonadati</taxon>
        <taxon>Pseudomonadota</taxon>
        <taxon>Alphaproteobacteria</taxon>
        <taxon>Rhodospirillales</taxon>
        <taxon>Rhodospirillaceae</taxon>
        <taxon>Roseospira</taxon>
    </lineage>
</organism>
<keyword evidence="2" id="KW-1185">Reference proteome</keyword>